<gene>
    <name evidence="2" type="ORF">Ddye_008263</name>
</gene>
<sequence>MHIEVGELFPSKQQLQLQLGSYALANRFQIRVFKSDTTHYQVRCIVEDCNCQLHAAKVPNSNYFQITKFDNQHICFTEA</sequence>
<organism evidence="2 3">
    <name type="scientific">Dipteronia dyeriana</name>
    <dbReference type="NCBI Taxonomy" id="168575"/>
    <lineage>
        <taxon>Eukaryota</taxon>
        <taxon>Viridiplantae</taxon>
        <taxon>Streptophyta</taxon>
        <taxon>Embryophyta</taxon>
        <taxon>Tracheophyta</taxon>
        <taxon>Spermatophyta</taxon>
        <taxon>Magnoliopsida</taxon>
        <taxon>eudicotyledons</taxon>
        <taxon>Gunneridae</taxon>
        <taxon>Pentapetalae</taxon>
        <taxon>rosids</taxon>
        <taxon>malvids</taxon>
        <taxon>Sapindales</taxon>
        <taxon>Sapindaceae</taxon>
        <taxon>Hippocastanoideae</taxon>
        <taxon>Acereae</taxon>
        <taxon>Dipteronia</taxon>
    </lineage>
</organism>
<feature type="domain" description="Transposase MuDR plant" evidence="1">
    <location>
        <begin position="3"/>
        <end position="66"/>
    </location>
</feature>
<evidence type="ECO:0000259" key="1">
    <source>
        <dbReference type="Pfam" id="PF03108"/>
    </source>
</evidence>
<evidence type="ECO:0000313" key="3">
    <source>
        <dbReference type="Proteomes" id="UP001280121"/>
    </source>
</evidence>
<evidence type="ECO:0000313" key="2">
    <source>
        <dbReference type="EMBL" id="KAK2655211.1"/>
    </source>
</evidence>
<keyword evidence="3" id="KW-1185">Reference proteome</keyword>
<dbReference type="EMBL" id="JANJYI010000003">
    <property type="protein sequence ID" value="KAK2655211.1"/>
    <property type="molecule type" value="Genomic_DNA"/>
</dbReference>
<proteinExistence type="predicted"/>
<protein>
    <recommendedName>
        <fullName evidence="1">Transposase MuDR plant domain-containing protein</fullName>
    </recommendedName>
</protein>
<dbReference type="InterPro" id="IPR004332">
    <property type="entry name" value="Transposase_MuDR"/>
</dbReference>
<name>A0AAE0CL75_9ROSI</name>
<dbReference type="Pfam" id="PF03108">
    <property type="entry name" value="DBD_Tnp_Mut"/>
    <property type="match status" value="1"/>
</dbReference>
<comment type="caution">
    <text evidence="2">The sequence shown here is derived from an EMBL/GenBank/DDBJ whole genome shotgun (WGS) entry which is preliminary data.</text>
</comment>
<reference evidence="2" key="1">
    <citation type="journal article" date="2023" name="Plant J.">
        <title>Genome sequences and population genomics provide insights into the demographic history, inbreeding, and mutation load of two 'living fossil' tree species of Dipteronia.</title>
        <authorList>
            <person name="Feng Y."/>
            <person name="Comes H.P."/>
            <person name="Chen J."/>
            <person name="Zhu S."/>
            <person name="Lu R."/>
            <person name="Zhang X."/>
            <person name="Li P."/>
            <person name="Qiu J."/>
            <person name="Olsen K.M."/>
            <person name="Qiu Y."/>
        </authorList>
    </citation>
    <scope>NUCLEOTIDE SEQUENCE</scope>
    <source>
        <strain evidence="2">KIB01</strain>
    </source>
</reference>
<dbReference type="Proteomes" id="UP001280121">
    <property type="component" value="Unassembled WGS sequence"/>
</dbReference>
<accession>A0AAE0CL75</accession>
<dbReference type="AlphaFoldDB" id="A0AAE0CL75"/>